<comment type="similarity">
    <text evidence="2 5">Belongs to the TolB family.</text>
</comment>
<feature type="region of interest" description="Disordered" evidence="6">
    <location>
        <begin position="356"/>
        <end position="377"/>
    </location>
</feature>
<accession>A0A2T4YUT6</accession>
<dbReference type="Gene3D" id="2.120.10.30">
    <property type="entry name" value="TolB, C-terminal domain"/>
    <property type="match status" value="1"/>
</dbReference>
<dbReference type="EMBL" id="PZZN01000001">
    <property type="protein sequence ID" value="PTM47521.1"/>
    <property type="molecule type" value="Genomic_DNA"/>
</dbReference>
<evidence type="ECO:0000256" key="1">
    <source>
        <dbReference type="ARBA" id="ARBA00004418"/>
    </source>
</evidence>
<feature type="compositionally biased region" description="Polar residues" evidence="6">
    <location>
        <begin position="356"/>
        <end position="370"/>
    </location>
</feature>
<comment type="caution">
    <text evidence="8">The sequence shown here is derived from an EMBL/GenBank/DDBJ whole genome shotgun (WGS) entry which is preliminary data.</text>
</comment>
<evidence type="ECO:0000256" key="4">
    <source>
        <dbReference type="ARBA" id="ARBA00022764"/>
    </source>
</evidence>
<feature type="domain" description="TolB N-terminal" evidence="7">
    <location>
        <begin position="98"/>
        <end position="209"/>
    </location>
</feature>
<keyword evidence="5" id="KW-0132">Cell division</keyword>
<dbReference type="AlphaFoldDB" id="A0A2T4YUT6"/>
<dbReference type="InterPro" id="IPR014167">
    <property type="entry name" value="Tol-Pal_TolB"/>
</dbReference>
<evidence type="ECO:0000313" key="8">
    <source>
        <dbReference type="EMBL" id="PTM47521.1"/>
    </source>
</evidence>
<dbReference type="NCBIfam" id="TIGR02800">
    <property type="entry name" value="propeller_TolB"/>
    <property type="match status" value="1"/>
</dbReference>
<dbReference type="GO" id="GO:0042597">
    <property type="term" value="C:periplasmic space"/>
    <property type="evidence" value="ECO:0007669"/>
    <property type="project" value="UniProtKB-SubCell"/>
</dbReference>
<dbReference type="HAMAP" id="MF_00671">
    <property type="entry name" value="TolB"/>
    <property type="match status" value="1"/>
</dbReference>
<keyword evidence="4 5" id="KW-0574">Periplasm</keyword>
<evidence type="ECO:0000256" key="2">
    <source>
        <dbReference type="ARBA" id="ARBA00009820"/>
    </source>
</evidence>
<comment type="subcellular location">
    <subcellularLocation>
        <location evidence="1 5">Periplasm</location>
    </subcellularLocation>
</comment>
<dbReference type="Gene3D" id="3.40.50.10070">
    <property type="entry name" value="TolB, N-terminal domain"/>
    <property type="match status" value="1"/>
</dbReference>
<name>A0A2T4YUT6_9SPHN</name>
<evidence type="ECO:0000256" key="6">
    <source>
        <dbReference type="SAM" id="MobiDB-lite"/>
    </source>
</evidence>
<evidence type="ECO:0000259" key="7">
    <source>
        <dbReference type="Pfam" id="PF04052"/>
    </source>
</evidence>
<dbReference type="Pfam" id="PF07676">
    <property type="entry name" value="PD40"/>
    <property type="match status" value="4"/>
</dbReference>
<proteinExistence type="inferred from homology"/>
<dbReference type="InterPro" id="IPR011042">
    <property type="entry name" value="6-blade_b-propeller_TolB-like"/>
</dbReference>
<comment type="subunit">
    <text evidence="5">The Tol-Pal system is composed of five core proteins: the inner membrane proteins TolA, TolQ and TolR, the periplasmic protein TolB and the outer membrane protein Pal. They form a network linking the inner and outer membranes and the peptidoglycan layer.</text>
</comment>
<dbReference type="InterPro" id="IPR011659">
    <property type="entry name" value="WD40"/>
</dbReference>
<dbReference type="InterPro" id="IPR007195">
    <property type="entry name" value="TolB_N"/>
</dbReference>
<keyword evidence="3 5" id="KW-0732">Signal</keyword>
<dbReference type="Pfam" id="PF04052">
    <property type="entry name" value="TolB_N"/>
    <property type="match status" value="1"/>
</dbReference>
<dbReference type="GO" id="GO:0051301">
    <property type="term" value="P:cell division"/>
    <property type="evidence" value="ECO:0007669"/>
    <property type="project" value="UniProtKB-UniRule"/>
</dbReference>
<dbReference type="GO" id="GO:0017038">
    <property type="term" value="P:protein import"/>
    <property type="evidence" value="ECO:0007669"/>
    <property type="project" value="InterPro"/>
</dbReference>
<gene>
    <name evidence="5" type="primary">tolB</name>
    <name evidence="8" type="ORF">C8J24_0920</name>
</gene>
<dbReference type="SUPFAM" id="SSF69304">
    <property type="entry name" value="Tricorn protease N-terminal domain"/>
    <property type="match status" value="1"/>
</dbReference>
<evidence type="ECO:0000256" key="3">
    <source>
        <dbReference type="ARBA" id="ARBA00022729"/>
    </source>
</evidence>
<keyword evidence="5" id="KW-0131">Cell cycle</keyword>
<dbReference type="Proteomes" id="UP000240996">
    <property type="component" value="Unassembled WGS sequence"/>
</dbReference>
<protein>
    <recommendedName>
        <fullName evidence="5">Tol-Pal system protein TolB</fullName>
    </recommendedName>
</protein>
<evidence type="ECO:0000256" key="5">
    <source>
        <dbReference type="HAMAP-Rule" id="MF_00671"/>
    </source>
</evidence>
<evidence type="ECO:0000313" key="9">
    <source>
        <dbReference type="Proteomes" id="UP000240996"/>
    </source>
</evidence>
<dbReference type="PANTHER" id="PTHR36842:SF1">
    <property type="entry name" value="PROTEIN TOLB"/>
    <property type="match status" value="1"/>
</dbReference>
<sequence length="514" mass="53970">MFRSLSPRRPAMISSLLPGEGRGPGGEVFVTARTVLAAASPNWAPAFAGVGSGVRAVLASVGVLALVAGGAASAQTAPTPVPQAGAPAAADDQSGGLVVDVTGGISAPMPIAVPVMPTSAVVSTPAGSTDVLGRQLADIVTNDLRNSGLFTPLAPGQLRAIGFPEVTAPGFDYWGSTGAQALVQGFIRANGDGNLTVGCYLYDVSSRAELTRQGFVVPPSDWRRAGHKCADMVYTRLTGEGAYFDSRVVYVSETGPKNRRIKRLAIMDQDGANHRFLTNGQSIVLTPRFAPNQQSIVYMSYVNNRPAIYVYDIGTGRQRLVVQNASLTFAPRFSPDGRNILFSMAQGGNTDVYRVSSQGGAPQRLTNSPGIDTGGSYSPDGSRIVFESDRSGGQQIYVMNADGSNQQRISFGGGRYATPVWSPRGDLIAFTKLGGGFRIGIMSPSGGGEKLLTNDWQDEGPSWSPNGRVINFFRSGRGGGGKADLWSVDLTGVNERKIPTPLDGSDPAWGPLRP</sequence>
<reference evidence="8 9" key="1">
    <citation type="submission" date="2018-04" db="EMBL/GenBank/DDBJ databases">
        <title>Genomic Encyclopedia of Type Strains, Phase III (KMG-III): the genomes of soil and plant-associated and newly described type strains.</title>
        <authorList>
            <person name="Whitman W."/>
        </authorList>
    </citation>
    <scope>NUCLEOTIDE SEQUENCE [LARGE SCALE GENOMIC DNA]</scope>
    <source>
        <strain evidence="8 9">NW12</strain>
    </source>
</reference>
<organism evidence="8 9">
    <name type="scientific">Sphingomonas aerolata</name>
    <dbReference type="NCBI Taxonomy" id="185951"/>
    <lineage>
        <taxon>Bacteria</taxon>
        <taxon>Pseudomonadati</taxon>
        <taxon>Pseudomonadota</taxon>
        <taxon>Alphaproteobacteria</taxon>
        <taxon>Sphingomonadales</taxon>
        <taxon>Sphingomonadaceae</taxon>
        <taxon>Sphingomonas</taxon>
    </lineage>
</organism>
<comment type="function">
    <text evidence="5">Part of the Tol-Pal system, which plays a role in outer membrane invagination during cell division and is important for maintaining outer membrane integrity.</text>
</comment>
<dbReference type="PANTHER" id="PTHR36842">
    <property type="entry name" value="PROTEIN TOLB HOMOLOG"/>
    <property type="match status" value="1"/>
</dbReference>
<dbReference type="SUPFAM" id="SSF52964">
    <property type="entry name" value="TolB, N-terminal domain"/>
    <property type="match status" value="1"/>
</dbReference>
<keyword evidence="9" id="KW-1185">Reference proteome</keyword>